<dbReference type="Proteomes" id="UP001209878">
    <property type="component" value="Unassembled WGS sequence"/>
</dbReference>
<evidence type="ECO:0000313" key="2">
    <source>
        <dbReference type="Proteomes" id="UP001209878"/>
    </source>
</evidence>
<accession>A0AAD9N6L7</accession>
<dbReference type="AlphaFoldDB" id="A0AAD9N6L7"/>
<gene>
    <name evidence="1" type="ORF">NP493_1880g00021</name>
</gene>
<proteinExistence type="predicted"/>
<evidence type="ECO:0000313" key="1">
    <source>
        <dbReference type="EMBL" id="KAK2157403.1"/>
    </source>
</evidence>
<reference evidence="1" key="1">
    <citation type="journal article" date="2023" name="Mol. Biol. Evol.">
        <title>Third-Generation Sequencing Reveals the Adaptive Role of the Epigenome in Three Deep-Sea Polychaetes.</title>
        <authorList>
            <person name="Perez M."/>
            <person name="Aroh O."/>
            <person name="Sun Y."/>
            <person name="Lan Y."/>
            <person name="Juniper S.K."/>
            <person name="Young C.R."/>
            <person name="Angers B."/>
            <person name="Qian P.Y."/>
        </authorList>
    </citation>
    <scope>NUCLEOTIDE SEQUENCE</scope>
    <source>
        <strain evidence="1">R07B-5</strain>
    </source>
</reference>
<sequence>MRCPVHRRFFLIRRSSIDGSSVRSSFSLSATLPIQVTLMIERRYLGSV</sequence>
<protein>
    <submittedName>
        <fullName evidence="1">Uncharacterized protein</fullName>
    </submittedName>
</protein>
<organism evidence="1 2">
    <name type="scientific">Ridgeia piscesae</name>
    <name type="common">Tubeworm</name>
    <dbReference type="NCBI Taxonomy" id="27915"/>
    <lineage>
        <taxon>Eukaryota</taxon>
        <taxon>Metazoa</taxon>
        <taxon>Spiralia</taxon>
        <taxon>Lophotrochozoa</taxon>
        <taxon>Annelida</taxon>
        <taxon>Polychaeta</taxon>
        <taxon>Sedentaria</taxon>
        <taxon>Canalipalpata</taxon>
        <taxon>Sabellida</taxon>
        <taxon>Siboglinidae</taxon>
        <taxon>Ridgeia</taxon>
    </lineage>
</organism>
<name>A0AAD9N6L7_RIDPI</name>
<comment type="caution">
    <text evidence="1">The sequence shown here is derived from an EMBL/GenBank/DDBJ whole genome shotgun (WGS) entry which is preliminary data.</text>
</comment>
<dbReference type="EMBL" id="JAODUO010001879">
    <property type="protein sequence ID" value="KAK2157403.1"/>
    <property type="molecule type" value="Genomic_DNA"/>
</dbReference>
<keyword evidence="2" id="KW-1185">Reference proteome</keyword>